<dbReference type="InterPro" id="IPR036188">
    <property type="entry name" value="FAD/NAD-bd_sf"/>
</dbReference>
<feature type="domain" description="Amine oxidase" evidence="7">
    <location>
        <begin position="529"/>
        <end position="1024"/>
    </location>
</feature>
<keyword evidence="4 6" id="KW-1133">Transmembrane helix</keyword>
<evidence type="ECO:0000256" key="2">
    <source>
        <dbReference type="ARBA" id="ARBA00006772"/>
    </source>
</evidence>
<dbReference type="Gene3D" id="3.50.50.60">
    <property type="entry name" value="FAD/NAD(P)-binding domain"/>
    <property type="match status" value="1"/>
</dbReference>
<dbReference type="SUPFAM" id="SSF51905">
    <property type="entry name" value="FAD/NAD(P)-binding domain"/>
    <property type="match status" value="1"/>
</dbReference>
<accession>A0ABQ8IWZ5</accession>
<evidence type="ECO:0000313" key="9">
    <source>
        <dbReference type="Proteomes" id="UP000887458"/>
    </source>
</evidence>
<keyword evidence="5 6" id="KW-0472">Membrane</keyword>
<dbReference type="Gene3D" id="3.90.660.10">
    <property type="match status" value="1"/>
</dbReference>
<keyword evidence="9" id="KW-1185">Reference proteome</keyword>
<dbReference type="SUPFAM" id="SSF54373">
    <property type="entry name" value="FAD-linked reductases, C-terminal domain"/>
    <property type="match status" value="1"/>
</dbReference>
<reference evidence="8 9" key="2">
    <citation type="journal article" date="2022" name="Mol. Biol. Evol.">
        <title>Comparative Genomics Reveals Insights into the Divergent Evolution of Astigmatic Mites and Household Pest Adaptations.</title>
        <authorList>
            <person name="Xiong Q."/>
            <person name="Wan A.T."/>
            <person name="Liu X."/>
            <person name="Fung C.S."/>
            <person name="Xiao X."/>
            <person name="Malainual N."/>
            <person name="Hou J."/>
            <person name="Wang L."/>
            <person name="Wang M."/>
            <person name="Yang K.Y."/>
            <person name="Cui Y."/>
            <person name="Leung E.L."/>
            <person name="Nong W."/>
            <person name="Shin S.K."/>
            <person name="Au S.W."/>
            <person name="Jeong K.Y."/>
            <person name="Chew F.T."/>
            <person name="Hui J.H."/>
            <person name="Leung T.F."/>
            <person name="Tungtrongchitr A."/>
            <person name="Zhong N."/>
            <person name="Liu Z."/>
            <person name="Tsui S.K."/>
        </authorList>
    </citation>
    <scope>NUCLEOTIDE SEQUENCE [LARGE SCALE GENOMIC DNA]</scope>
    <source>
        <strain evidence="8">Derp</strain>
    </source>
</reference>
<proteinExistence type="inferred from homology"/>
<comment type="similarity">
    <text evidence="2">Belongs to the SLC13A/DASS transporter (TC 2.A.47) family. NADC subfamily.</text>
</comment>
<evidence type="ECO:0000256" key="4">
    <source>
        <dbReference type="ARBA" id="ARBA00022989"/>
    </source>
</evidence>
<dbReference type="CDD" id="cd01115">
    <property type="entry name" value="SLC13_permease"/>
    <property type="match status" value="1"/>
</dbReference>
<feature type="transmembrane region" description="Helical" evidence="6">
    <location>
        <begin position="81"/>
        <end position="99"/>
    </location>
</feature>
<dbReference type="Pfam" id="PF00939">
    <property type="entry name" value="Na_sulph_symp"/>
    <property type="match status" value="1"/>
</dbReference>
<reference evidence="8 9" key="1">
    <citation type="journal article" date="2018" name="J. Allergy Clin. Immunol.">
        <title>High-quality assembly of Dermatophagoides pteronyssinus genome and transcriptome reveals a wide range of novel allergens.</title>
        <authorList>
            <person name="Liu X.Y."/>
            <person name="Yang K.Y."/>
            <person name="Wang M.Q."/>
            <person name="Kwok J.S."/>
            <person name="Zeng X."/>
            <person name="Yang Z."/>
            <person name="Xiao X.J."/>
            <person name="Lau C.P."/>
            <person name="Li Y."/>
            <person name="Huang Z.M."/>
            <person name="Ba J.G."/>
            <person name="Yim A.K."/>
            <person name="Ouyang C.Y."/>
            <person name="Ngai S.M."/>
            <person name="Chan T.F."/>
            <person name="Leung E.L."/>
            <person name="Liu L."/>
            <person name="Liu Z.G."/>
            <person name="Tsui S.K."/>
        </authorList>
    </citation>
    <scope>NUCLEOTIDE SEQUENCE [LARGE SCALE GENOMIC DNA]</scope>
    <source>
        <strain evidence="8">Derp</strain>
    </source>
</reference>
<dbReference type="PANTHER" id="PTHR10283">
    <property type="entry name" value="SOLUTE CARRIER FAMILY 13 MEMBER"/>
    <property type="match status" value="1"/>
</dbReference>
<feature type="transmembrane region" description="Helical" evidence="6">
    <location>
        <begin position="37"/>
        <end position="61"/>
    </location>
</feature>
<evidence type="ECO:0000259" key="7">
    <source>
        <dbReference type="Pfam" id="PF01593"/>
    </source>
</evidence>
<feature type="transmembrane region" description="Helical" evidence="6">
    <location>
        <begin position="12"/>
        <end position="30"/>
    </location>
</feature>
<evidence type="ECO:0000256" key="5">
    <source>
        <dbReference type="ARBA" id="ARBA00023136"/>
    </source>
</evidence>
<dbReference type="Pfam" id="PF01593">
    <property type="entry name" value="Amino_oxidase"/>
    <property type="match status" value="1"/>
</dbReference>
<comment type="caution">
    <text evidence="8">The sequence shown here is derived from an EMBL/GenBank/DDBJ whole genome shotgun (WGS) entry which is preliminary data.</text>
</comment>
<comment type="subcellular location">
    <subcellularLocation>
        <location evidence="1">Membrane</location>
        <topology evidence="1">Multi-pass membrane protein</topology>
    </subcellularLocation>
</comment>
<sequence length="1031" mass="116914">MLPNILIKCKDGLILILTPLLLSPLLWFNYQSTESRCAFVVLLMIFYWIFQPIPLAVTALLPVALFPLFGLATTEKACEPYLKSTNMLFMASLIIAIAMEKSGFHKRIAFRVLIAIGNDLRSLFAGFMFVTMFLGIWIINTAATAMILPIADVVVSEIFNNYPEKNPELEMINGNPTSNSIEIQKSDVIHKYSKKISPELNYIKRLLYICIAFSATIGGTSTLTSNGPNLVFQFVLDEFYGNVPDVDYTKWLLFCLPATILSVFLSWCYITMVYLRPRIIAQVKNTSKTTLIQKYNELGPITFHEIAVCTTFVTLIILWMFRDPQFLTGWSRMLGHDIIPKDTTPAILIVILLFCIPSNPLGPFPSESLLDWTFTQSKLAWGVILLRGGGFAMADTALSSGLTRLIGEQLVRINYLPFWSVVVIVSLTASFTTELASNSAIASVFLPISGQMALLLNKNPLFFIIPVTLSCSYAFVLQVGTPANALVAAHAKLKPFDTMRFLKNCLQLIKTIMSEILKFDLIIVGGGCSGLSTALHLLKQNFLGTIGLIEARDRLGGRIWTSKTKIEEKKIEIGANWIHGIINNPIYELLYRKRIIDSSIESNKSVYNIQAKICQNGNDVDTVWIRKVYEAYSTILKGTTRFCNDGKLEEIKFYNDSMGKYIENEVNKWIETEIDSESNFRPIVRSLFKSLIKRETCISGCNSLDDVSLQYFDQYKEYLGPHITIPLGYDSLINVLLNDIEEIDNDQNRFHYFLDSPIKQIQWPGLTKTTNYVNDDVDSKNIADSFPIRIESSNGTIYECEHLVLTLTLGCLKKYAHNLFDPPLPEYKIDCIKRMGIDIVDKIFMEYSSKSTIFDAFTKDGDTIDEIMLLWDENGDDDQPIEETDTIQTKQQPWYKKIYSIYRISDHCIQLWVSGKEAEIAEKMNENEINDQLTEQFRRIFKNSNFPRADNVIITRWGMDQYSLGSYSFISKDSSPDDIEKLSKPIYLRPNDELPAIVFSGEATHKEYFSTVHGAFLSGIDAAKNFITQKC</sequence>
<feature type="transmembrane region" description="Helical" evidence="6">
    <location>
        <begin position="206"/>
        <end position="224"/>
    </location>
</feature>
<evidence type="ECO:0000313" key="8">
    <source>
        <dbReference type="EMBL" id="KAH9414835.1"/>
    </source>
</evidence>
<feature type="transmembrane region" description="Helical" evidence="6">
    <location>
        <begin position="301"/>
        <end position="321"/>
    </location>
</feature>
<dbReference type="EMBL" id="NJHN03000105">
    <property type="protein sequence ID" value="KAH9414835.1"/>
    <property type="molecule type" value="Genomic_DNA"/>
</dbReference>
<evidence type="ECO:0000256" key="3">
    <source>
        <dbReference type="ARBA" id="ARBA00022692"/>
    </source>
</evidence>
<gene>
    <name evidence="8" type="ORF">DERP_008676</name>
</gene>
<feature type="transmembrane region" description="Helical" evidence="6">
    <location>
        <begin position="251"/>
        <end position="275"/>
    </location>
</feature>
<dbReference type="InterPro" id="IPR002937">
    <property type="entry name" value="Amino_oxidase"/>
</dbReference>
<evidence type="ECO:0000256" key="1">
    <source>
        <dbReference type="ARBA" id="ARBA00004141"/>
    </source>
</evidence>
<dbReference type="Proteomes" id="UP000887458">
    <property type="component" value="Unassembled WGS sequence"/>
</dbReference>
<protein>
    <recommendedName>
        <fullName evidence="7">Amine oxidase domain-containing protein</fullName>
    </recommendedName>
</protein>
<keyword evidence="3 6" id="KW-0812">Transmembrane</keyword>
<organism evidence="8 9">
    <name type="scientific">Dermatophagoides pteronyssinus</name>
    <name type="common">European house dust mite</name>
    <dbReference type="NCBI Taxonomy" id="6956"/>
    <lineage>
        <taxon>Eukaryota</taxon>
        <taxon>Metazoa</taxon>
        <taxon>Ecdysozoa</taxon>
        <taxon>Arthropoda</taxon>
        <taxon>Chelicerata</taxon>
        <taxon>Arachnida</taxon>
        <taxon>Acari</taxon>
        <taxon>Acariformes</taxon>
        <taxon>Sarcoptiformes</taxon>
        <taxon>Astigmata</taxon>
        <taxon>Psoroptidia</taxon>
        <taxon>Analgoidea</taxon>
        <taxon>Pyroglyphidae</taxon>
        <taxon>Dermatophagoidinae</taxon>
        <taxon>Dermatophagoides</taxon>
    </lineage>
</organism>
<dbReference type="InterPro" id="IPR001898">
    <property type="entry name" value="SLC13A/DASS"/>
</dbReference>
<name>A0ABQ8IWZ5_DERPT</name>
<dbReference type="PANTHER" id="PTHR10283:SF82">
    <property type="entry name" value="SOLUTE CARRIER FAMILY 13 MEMBER 2"/>
    <property type="match status" value="1"/>
</dbReference>
<evidence type="ECO:0000256" key="6">
    <source>
        <dbReference type="SAM" id="Phobius"/>
    </source>
</evidence>